<name>A0A2W1NRU3_PAEXE</name>
<evidence type="ECO:0000256" key="3">
    <source>
        <dbReference type="ARBA" id="ARBA00022692"/>
    </source>
</evidence>
<keyword evidence="3 6" id="KW-0812">Transmembrane</keyword>
<reference evidence="7" key="1">
    <citation type="submission" date="2018-06" db="EMBL/GenBank/DDBJ databases">
        <title>Paenibacillus xerothermodurans sp. nov. an extremely dry heat resistant spore forming bacterium isolated from the soil of Cape Canaveral, Florida.</title>
        <authorList>
            <person name="Seuylemezian A."/>
            <person name="Kaur N."/>
            <person name="Patil P."/>
            <person name="Patil P."/>
            <person name="Mayilraj S."/>
            <person name="Vaishampayan P."/>
        </authorList>
    </citation>
    <scope>NUCLEOTIDE SEQUENCE [LARGE SCALE GENOMIC DNA]</scope>
    <source>
        <strain evidence="7">ATCC 27380</strain>
    </source>
</reference>
<feature type="transmembrane region" description="Helical" evidence="6">
    <location>
        <begin position="12"/>
        <end position="33"/>
    </location>
</feature>
<dbReference type="EMBL" id="NHRJ02000007">
    <property type="protein sequence ID" value="PZE20476.1"/>
    <property type="molecule type" value="Genomic_DNA"/>
</dbReference>
<proteinExistence type="predicted"/>
<dbReference type="InterPro" id="IPR050833">
    <property type="entry name" value="Poly_Biosynth_Transport"/>
</dbReference>
<dbReference type="OrthoDB" id="3246647at2"/>
<dbReference type="AlphaFoldDB" id="A0A2W1NRU3"/>
<dbReference type="PANTHER" id="PTHR30250:SF11">
    <property type="entry name" value="O-ANTIGEN TRANSPORTER-RELATED"/>
    <property type="match status" value="1"/>
</dbReference>
<feature type="transmembrane region" description="Helical" evidence="6">
    <location>
        <begin position="329"/>
        <end position="350"/>
    </location>
</feature>
<evidence type="ECO:0000256" key="1">
    <source>
        <dbReference type="ARBA" id="ARBA00004651"/>
    </source>
</evidence>
<evidence type="ECO:0000256" key="5">
    <source>
        <dbReference type="ARBA" id="ARBA00023136"/>
    </source>
</evidence>
<evidence type="ECO:0000256" key="2">
    <source>
        <dbReference type="ARBA" id="ARBA00022475"/>
    </source>
</evidence>
<keyword evidence="2" id="KW-1003">Cell membrane</keyword>
<dbReference type="InterPro" id="IPR002797">
    <property type="entry name" value="Polysacc_synth"/>
</dbReference>
<evidence type="ECO:0000313" key="7">
    <source>
        <dbReference type="EMBL" id="PZE20476.1"/>
    </source>
</evidence>
<comment type="subcellular location">
    <subcellularLocation>
        <location evidence="1">Cell membrane</location>
        <topology evidence="1">Multi-pass membrane protein</topology>
    </subcellularLocation>
</comment>
<gene>
    <name evidence="7" type="ORF">CBW46_013670</name>
</gene>
<evidence type="ECO:0000256" key="6">
    <source>
        <dbReference type="SAM" id="Phobius"/>
    </source>
</evidence>
<keyword evidence="5 6" id="KW-0472">Membrane</keyword>
<comment type="caution">
    <text evidence="7">The sequence shown here is derived from an EMBL/GenBank/DDBJ whole genome shotgun (WGS) entry which is preliminary data.</text>
</comment>
<feature type="transmembrane region" description="Helical" evidence="6">
    <location>
        <begin position="248"/>
        <end position="267"/>
    </location>
</feature>
<dbReference type="RefSeq" id="WP_089200554.1">
    <property type="nucleotide sequence ID" value="NZ_NHRJ02000007.1"/>
</dbReference>
<protein>
    <submittedName>
        <fullName evidence="7">Lipopolysaccharide biosynthesis protein</fullName>
    </submittedName>
</protein>
<dbReference type="Proteomes" id="UP000214746">
    <property type="component" value="Unassembled WGS sequence"/>
</dbReference>
<keyword evidence="4 6" id="KW-1133">Transmembrane helix</keyword>
<feature type="transmembrane region" description="Helical" evidence="6">
    <location>
        <begin position="209"/>
        <end position="228"/>
    </location>
</feature>
<feature type="transmembrane region" description="Helical" evidence="6">
    <location>
        <begin position="164"/>
        <end position="181"/>
    </location>
</feature>
<feature type="transmembrane region" description="Helical" evidence="6">
    <location>
        <begin position="385"/>
        <end position="408"/>
    </location>
</feature>
<organism evidence="7 8">
    <name type="scientific">Paenibacillus xerothermodurans</name>
    <dbReference type="NCBI Taxonomy" id="1977292"/>
    <lineage>
        <taxon>Bacteria</taxon>
        <taxon>Bacillati</taxon>
        <taxon>Bacillota</taxon>
        <taxon>Bacilli</taxon>
        <taxon>Bacillales</taxon>
        <taxon>Paenibacillaceae</taxon>
        <taxon>Paenibacillus</taxon>
    </lineage>
</organism>
<dbReference type="PANTHER" id="PTHR30250">
    <property type="entry name" value="PST FAMILY PREDICTED COLANIC ACID TRANSPORTER"/>
    <property type="match status" value="1"/>
</dbReference>
<feature type="transmembrane region" description="Helical" evidence="6">
    <location>
        <begin position="78"/>
        <end position="96"/>
    </location>
</feature>
<dbReference type="GO" id="GO:0005886">
    <property type="term" value="C:plasma membrane"/>
    <property type="evidence" value="ECO:0007669"/>
    <property type="project" value="UniProtKB-SubCell"/>
</dbReference>
<feature type="transmembrane region" description="Helical" evidence="6">
    <location>
        <begin position="39"/>
        <end position="58"/>
    </location>
</feature>
<feature type="transmembrane region" description="Helical" evidence="6">
    <location>
        <begin position="288"/>
        <end position="317"/>
    </location>
</feature>
<keyword evidence="8" id="KW-1185">Reference proteome</keyword>
<evidence type="ECO:0000313" key="8">
    <source>
        <dbReference type="Proteomes" id="UP000214746"/>
    </source>
</evidence>
<sequence length="424" mass="46597">MGLSLRRGISWTVLGNVLYSITQWITIAAIARLGSAGMVGQFTLGLAISAPIFIFSNLSLRLIQATDTERKYSFNDFLGLRLVSTAVAVLALVWIGKTGDFSASTFEIIFWVSIGKAVESVTDVYYGLFQQQERMDLISKSLIQKGLFSTLALIITMWVTKSLLVGVIAIAITRLILLALYDAKNGRVIYQLLNSLATRVKPTFRLKTLYQLVMLALPMGLTTLLISLNANIPRYFLEDHAGIQQLGFFGAISYYMIVNSTLINALGQSASARLSKSYRTDITAYENLLMKLLLIGGSLGVCVLLMVMFCGPVILTLSYGEEYAQYQDTFLHLMIASAISNLAAVFNYGIAAARYFKTQVPIYVLMVCLTILLSHQLIPQRGLDGAALVLMSVYGIQAALTGLVNLYAIYRRKMERSSADIGAT</sequence>
<accession>A0A2W1NRU3</accession>
<feature type="transmembrane region" description="Helical" evidence="6">
    <location>
        <begin position="362"/>
        <end position="379"/>
    </location>
</feature>
<dbReference type="Pfam" id="PF01943">
    <property type="entry name" value="Polysacc_synt"/>
    <property type="match status" value="1"/>
</dbReference>
<evidence type="ECO:0000256" key="4">
    <source>
        <dbReference type="ARBA" id="ARBA00022989"/>
    </source>
</evidence>